<evidence type="ECO:0000313" key="1">
    <source>
        <dbReference type="EMBL" id="RKG36592.1"/>
    </source>
</evidence>
<sequence>MKFETNNLNAEFYLASLALGILEAMKQGVVHPDIGIWSLGKLQSSQQFENSLFLSEDLKYVIGCLDEIDVWTSLDPQNGLEKQLIMIDELRVKCLKILKHLDYKEMNLSIELSMDEYDLD</sequence>
<comment type="caution">
    <text evidence="1">The sequence shown here is derived from an EMBL/GenBank/DDBJ whole genome shotgun (WGS) entry which is preliminary data.</text>
</comment>
<dbReference type="RefSeq" id="WP_120384876.1">
    <property type="nucleotide sequence ID" value="NZ_RAXT01000040.1"/>
</dbReference>
<reference evidence="1 2" key="1">
    <citation type="submission" date="2018-09" db="EMBL/GenBank/DDBJ databases">
        <title>The draft genome of Acinetobacter spp. strains.</title>
        <authorList>
            <person name="Qin J."/>
            <person name="Feng Y."/>
            <person name="Zong Z."/>
        </authorList>
    </citation>
    <scope>NUCLEOTIDE SEQUENCE [LARGE SCALE GENOMIC DNA]</scope>
    <source>
        <strain evidence="1 2">WCHAc060115</strain>
    </source>
</reference>
<name>A0A3A8ENZ1_9GAMM</name>
<organism evidence="1 2">
    <name type="scientific">Acinetobacter rongchengensis</name>
    <dbReference type="NCBI Taxonomy" id="2419601"/>
    <lineage>
        <taxon>Bacteria</taxon>
        <taxon>Pseudomonadati</taxon>
        <taxon>Pseudomonadota</taxon>
        <taxon>Gammaproteobacteria</taxon>
        <taxon>Moraxellales</taxon>
        <taxon>Moraxellaceae</taxon>
        <taxon>Acinetobacter</taxon>
    </lineage>
</organism>
<dbReference type="OrthoDB" id="6695029at2"/>
<evidence type="ECO:0000313" key="2">
    <source>
        <dbReference type="Proteomes" id="UP000280405"/>
    </source>
</evidence>
<protein>
    <recommendedName>
        <fullName evidence="3">DUF3969 family protein</fullName>
    </recommendedName>
</protein>
<proteinExistence type="predicted"/>
<gene>
    <name evidence="1" type="ORF">D7V20_14395</name>
</gene>
<evidence type="ECO:0008006" key="3">
    <source>
        <dbReference type="Google" id="ProtNLM"/>
    </source>
</evidence>
<keyword evidence="2" id="KW-1185">Reference proteome</keyword>
<dbReference type="AlphaFoldDB" id="A0A3A8ENZ1"/>
<dbReference type="EMBL" id="RAXT01000040">
    <property type="protein sequence ID" value="RKG36592.1"/>
    <property type="molecule type" value="Genomic_DNA"/>
</dbReference>
<accession>A0A3A8ENZ1</accession>
<dbReference type="Proteomes" id="UP000280405">
    <property type="component" value="Unassembled WGS sequence"/>
</dbReference>